<feature type="transmembrane region" description="Helical" evidence="2">
    <location>
        <begin position="355"/>
        <end position="373"/>
    </location>
</feature>
<feature type="region of interest" description="Disordered" evidence="1">
    <location>
        <begin position="780"/>
        <end position="801"/>
    </location>
</feature>
<dbReference type="PANTHER" id="PTHR35859:SF1">
    <property type="entry name" value="NONSELECTIVE CATION CHANNEL PROTEIN"/>
    <property type="match status" value="1"/>
</dbReference>
<feature type="transmembrane region" description="Helical" evidence="2">
    <location>
        <begin position="428"/>
        <end position="446"/>
    </location>
</feature>
<feature type="compositionally biased region" description="Polar residues" evidence="1">
    <location>
        <begin position="699"/>
        <end position="712"/>
    </location>
</feature>
<feature type="compositionally biased region" description="Low complexity" evidence="1">
    <location>
        <begin position="1"/>
        <end position="32"/>
    </location>
</feature>
<proteinExistence type="predicted"/>
<keyword evidence="2" id="KW-1133">Transmembrane helix</keyword>
<reference evidence="5 6" key="1">
    <citation type="submission" date="2024-02" db="EMBL/GenBank/DDBJ databases">
        <title>De novo assembly and annotation of 12 fungi associated with fruit tree decline syndrome in Ontario, Canada.</title>
        <authorList>
            <person name="Sulman M."/>
            <person name="Ellouze W."/>
            <person name="Ilyukhin E."/>
        </authorList>
    </citation>
    <scope>NUCLEOTIDE SEQUENCE [LARGE SCALE GENOMIC DNA]</scope>
    <source>
        <strain evidence="5 6">M169</strain>
    </source>
</reference>
<feature type="domain" description="YVC1 N-terminal linker helical" evidence="3">
    <location>
        <begin position="85"/>
        <end position="270"/>
    </location>
</feature>
<evidence type="ECO:0008006" key="7">
    <source>
        <dbReference type="Google" id="ProtNLM"/>
    </source>
</evidence>
<evidence type="ECO:0000256" key="1">
    <source>
        <dbReference type="SAM" id="MobiDB-lite"/>
    </source>
</evidence>
<dbReference type="EMBL" id="JAKNSF020000073">
    <property type="protein sequence ID" value="KAK7720686.1"/>
    <property type="molecule type" value="Genomic_DNA"/>
</dbReference>
<dbReference type="PANTHER" id="PTHR35859">
    <property type="entry name" value="NONSELECTIVE CATION CHANNEL PROTEIN"/>
    <property type="match status" value="1"/>
</dbReference>
<feature type="region of interest" description="Disordered" evidence="1">
    <location>
        <begin position="678"/>
        <end position="728"/>
    </location>
</feature>
<sequence length="801" mass="91478">MSAQPQNGQSQDQDQQQQQQQQQQQRPHQHGQTRTSYSRSNRHLQIQEPERRPLLRRHVSHEPDSEPVFSCVPDPHSHLPVYTNIHRIRRDVVSIVEDYMSLEQLRDVRINISVIRPLVDKLYDLDDISIVYCLLVNRTQFLHEQAHLHNRQNVNYTRATLCELVATRILRRFNEDNEGTEGLLVLAHILVAGFSPFQNAPEDIRREASRSASSGYHTTLPALEVAILSESKLFLSSTSCQKVIDAIYEGRVIYTPSSFINIIPDRYKQKPISLYDPRASSLLNQYRLIVPRTRNILEIMQFFILLVLYVLFMAERDPTTFSIFEVIFSIYSFGWVLDNFATILEHGWQVYTQNLWSFLDVTFAVIFWIYLVLRIQGWRTDSNETDQQALDVLAMGAPVLIPRLAFNLLSNNLLFVSLRAMMADFTTLTALAAWCFAGFLMSLVWLGDGDHSTITVSKWLLWIWFGLDGTGIQKAPEFHQILGPCLMVTFAFLGNTLFLTILVSMLSNTFSTIVSNATAEVQYRHAVQTLEGVKSDAIFAYQPPFNILALFVLVPLKFVVSPRWFHKIHVAAVRLLNLPLLLIIAAVERRVLWPVSAPTRRPNVENLPDRRYHWFWEKWRITTHGDIHAVFDVSPPDEVEGAISVDDDLTRHMIRRQFQRNNTADSTNLQNMIKHYKAKQAHERDGNAGTKDAGDQLGVTPTASDGRQTPKSPATGKVLSRRDSMAPFPGLRQELQGIFNDSEEMSDLTTRLEALEDSNARIEAMLARVVGDVEDTTSIMEEEQAGKLGTLDDLDRTADEQ</sequence>
<accession>A0ABR1NYZ8</accession>
<dbReference type="Pfam" id="PF23190">
    <property type="entry name" value="LHD_TRPY1"/>
    <property type="match status" value="1"/>
</dbReference>
<organism evidence="5 6">
    <name type="scientific">Diaporthe eres</name>
    <name type="common">Phomopsis oblonga</name>
    <dbReference type="NCBI Taxonomy" id="83184"/>
    <lineage>
        <taxon>Eukaryota</taxon>
        <taxon>Fungi</taxon>
        <taxon>Dikarya</taxon>
        <taxon>Ascomycota</taxon>
        <taxon>Pezizomycotina</taxon>
        <taxon>Sordariomycetes</taxon>
        <taxon>Sordariomycetidae</taxon>
        <taxon>Diaporthales</taxon>
        <taxon>Diaporthaceae</taxon>
        <taxon>Diaporthe</taxon>
        <taxon>Diaporthe eres species complex</taxon>
    </lineage>
</organism>
<evidence type="ECO:0000259" key="4">
    <source>
        <dbReference type="Pfam" id="PF23317"/>
    </source>
</evidence>
<dbReference type="Proteomes" id="UP001430848">
    <property type="component" value="Unassembled WGS sequence"/>
</dbReference>
<feature type="region of interest" description="Disordered" evidence="1">
    <location>
        <begin position="1"/>
        <end position="56"/>
    </location>
</feature>
<keyword evidence="2" id="KW-0812">Transmembrane</keyword>
<evidence type="ECO:0000259" key="3">
    <source>
        <dbReference type="Pfam" id="PF23190"/>
    </source>
</evidence>
<feature type="transmembrane region" description="Helical" evidence="2">
    <location>
        <begin position="320"/>
        <end position="343"/>
    </location>
</feature>
<keyword evidence="2" id="KW-0472">Membrane</keyword>
<dbReference type="InterPro" id="IPR056337">
    <property type="entry name" value="LHD_YVC1"/>
</dbReference>
<evidence type="ECO:0000313" key="6">
    <source>
        <dbReference type="Proteomes" id="UP001430848"/>
    </source>
</evidence>
<feature type="transmembrane region" description="Helical" evidence="2">
    <location>
        <begin position="393"/>
        <end position="416"/>
    </location>
</feature>
<protein>
    <recommendedName>
        <fullName evidence="7">Nonselective cation channel</fullName>
    </recommendedName>
</protein>
<feature type="transmembrane region" description="Helical" evidence="2">
    <location>
        <begin position="568"/>
        <end position="587"/>
    </location>
</feature>
<comment type="caution">
    <text evidence="5">The sequence shown here is derived from an EMBL/GenBank/DDBJ whole genome shotgun (WGS) entry which is preliminary data.</text>
</comment>
<feature type="transmembrane region" description="Helical" evidence="2">
    <location>
        <begin position="481"/>
        <end position="506"/>
    </location>
</feature>
<feature type="domain" description="Calcium channel YVC1-like C-terminal transmembrane" evidence="4">
    <location>
        <begin position="302"/>
        <end position="592"/>
    </location>
</feature>
<gene>
    <name evidence="5" type="ORF">SLS63_009680</name>
</gene>
<evidence type="ECO:0000256" key="2">
    <source>
        <dbReference type="SAM" id="Phobius"/>
    </source>
</evidence>
<keyword evidence="6" id="KW-1185">Reference proteome</keyword>
<feature type="transmembrane region" description="Helical" evidence="2">
    <location>
        <begin position="296"/>
        <end position="314"/>
    </location>
</feature>
<dbReference type="InterPro" id="IPR056336">
    <property type="entry name" value="YVC1_C"/>
</dbReference>
<evidence type="ECO:0000313" key="5">
    <source>
        <dbReference type="EMBL" id="KAK7720686.1"/>
    </source>
</evidence>
<name>A0ABR1NYZ8_DIAER</name>
<dbReference type="Pfam" id="PF23317">
    <property type="entry name" value="YVC1_C"/>
    <property type="match status" value="1"/>
</dbReference>
<feature type="transmembrane region" description="Helical" evidence="2">
    <location>
        <begin position="538"/>
        <end position="556"/>
    </location>
</feature>
<dbReference type="InterPro" id="IPR052971">
    <property type="entry name" value="TRP_calcium_channel"/>
</dbReference>